<dbReference type="EMBL" id="JAHEPS010000011">
    <property type="protein sequence ID" value="MBT1446364.1"/>
    <property type="molecule type" value="Genomic_DNA"/>
</dbReference>
<dbReference type="InterPro" id="IPR002110">
    <property type="entry name" value="Ankyrin_rpt"/>
</dbReference>
<name>A0ABS5V7E9_9GAMM</name>
<comment type="caution">
    <text evidence="4">The sequence shown here is derived from an EMBL/GenBank/DDBJ whole genome shotgun (WGS) entry which is preliminary data.</text>
</comment>
<evidence type="ECO:0008006" key="6">
    <source>
        <dbReference type="Google" id="ProtNLM"/>
    </source>
</evidence>
<dbReference type="Proteomes" id="UP001195903">
    <property type="component" value="Unassembled WGS sequence"/>
</dbReference>
<dbReference type="Pfam" id="PF00023">
    <property type="entry name" value="Ank"/>
    <property type="match status" value="1"/>
</dbReference>
<keyword evidence="2 3" id="KW-0040">ANK repeat</keyword>
<keyword evidence="5" id="KW-1185">Reference proteome</keyword>
<evidence type="ECO:0000256" key="1">
    <source>
        <dbReference type="ARBA" id="ARBA00022737"/>
    </source>
</evidence>
<evidence type="ECO:0000256" key="2">
    <source>
        <dbReference type="ARBA" id="ARBA00023043"/>
    </source>
</evidence>
<evidence type="ECO:0000313" key="5">
    <source>
        <dbReference type="Proteomes" id="UP001195903"/>
    </source>
</evidence>
<dbReference type="PANTHER" id="PTHR24126:SF14">
    <property type="entry name" value="ANK_REP_REGION DOMAIN-CONTAINING PROTEIN"/>
    <property type="match status" value="1"/>
</dbReference>
<reference evidence="4 5" key="1">
    <citation type="submission" date="2021-05" db="EMBL/GenBank/DDBJ databases">
        <title>Shewanella sp. JM162201.</title>
        <authorList>
            <person name="Xu S."/>
            <person name="Li A."/>
        </authorList>
    </citation>
    <scope>NUCLEOTIDE SEQUENCE [LARGE SCALE GENOMIC DNA]</scope>
    <source>
        <strain evidence="4 5">JM162201</strain>
    </source>
</reference>
<dbReference type="InterPro" id="IPR036770">
    <property type="entry name" value="Ankyrin_rpt-contain_sf"/>
</dbReference>
<gene>
    <name evidence="4" type="ORF">KJI95_17865</name>
</gene>
<dbReference type="Gene3D" id="1.25.40.20">
    <property type="entry name" value="Ankyrin repeat-containing domain"/>
    <property type="match status" value="2"/>
</dbReference>
<dbReference type="PANTHER" id="PTHR24126">
    <property type="entry name" value="ANKYRIN REPEAT, PH AND SEC7 DOMAIN CONTAINING PROTEIN SECG-RELATED"/>
    <property type="match status" value="1"/>
</dbReference>
<feature type="repeat" description="ANK" evidence="3">
    <location>
        <begin position="683"/>
        <end position="709"/>
    </location>
</feature>
<keyword evidence="1" id="KW-0677">Repeat</keyword>
<protein>
    <recommendedName>
        <fullName evidence="6">Ankyrin repeats (3 copies)</fullName>
    </recommendedName>
</protein>
<dbReference type="SUPFAM" id="SSF48403">
    <property type="entry name" value="Ankyrin repeat"/>
    <property type="match status" value="1"/>
</dbReference>
<dbReference type="SMART" id="SM00248">
    <property type="entry name" value="ANK"/>
    <property type="match status" value="3"/>
</dbReference>
<dbReference type="RefSeq" id="WP_214508566.1">
    <property type="nucleotide sequence ID" value="NZ_JAHEPS010000011.1"/>
</dbReference>
<proteinExistence type="predicted"/>
<dbReference type="PROSITE" id="PS50088">
    <property type="entry name" value="ANK_REPEAT"/>
    <property type="match status" value="1"/>
</dbReference>
<accession>A0ABS5V7E9</accession>
<evidence type="ECO:0000313" key="4">
    <source>
        <dbReference type="EMBL" id="MBT1446364.1"/>
    </source>
</evidence>
<sequence>MPKSSADFPFPTPYEILRAIANAMDFKHSNKLLDERAFERNFDRRELEQVITQIGNSVDKSIGTDFSQLLTESIREQFSEYLDFIGSTSACGLRREQMLPLLAQDHLTSALAQFALKIKDTFKGPEPVFLFSFDTSAITTVLNWFENAIPEWAGYVKTLEKPDRDRIGSWLKGNELPSSQSIALLDQKTPPESRDALKINWSQIKALLVWARAIDSIHKSISTRAIFDEVRALLWGARKKSVISTAIRDIQQSAQIQLGSTLELIGLLQHELRRTSTKEKSPEFYWEALSQARKLLSGTTHHKPNQYWLDWHEARWHVFSGDLISANKFYELAFQDCLFRAGINQKKIIEEALTVAACQRTPDKVFLKHLKWAQINFGYDIPSVTSSQPSKKFDDSIEPWEIKMWQSAFTKTFPKAGWFAGTSYDPLSLYYGLLLADPDSVQPDFRNPNRVIKVGETWKKSMPQLVWFLYTEQYDTCVKLLECGASVDVCSESDESPLMMALEPLRIIDPLPRSNDERFFWLICKYLHKKETVNIRTQKKRILPIISAVESGRLDIVLKILEMGADPNGRGDTDEQTPLNVCLKMIGILKNPKRALSNQLNMEINNEVLDSMRRYNPSFAGIALEDQLNVLSDPVRAGFTDRFLEQWFELITKYLNINTMREIASVLLKAGADTNATFRSPVNGYTPLMIAAELDEVELFKLMLIHGGDPKKTFYCSGLQQHLSCFELASAYQSKRVMRLLEDISPNLQGA</sequence>
<dbReference type="PROSITE" id="PS50297">
    <property type="entry name" value="ANK_REP_REGION"/>
    <property type="match status" value="1"/>
</dbReference>
<organism evidence="4 5">
    <name type="scientific">Shewanella jiangmenensis</name>
    <dbReference type="NCBI Taxonomy" id="2837387"/>
    <lineage>
        <taxon>Bacteria</taxon>
        <taxon>Pseudomonadati</taxon>
        <taxon>Pseudomonadota</taxon>
        <taxon>Gammaproteobacteria</taxon>
        <taxon>Alteromonadales</taxon>
        <taxon>Shewanellaceae</taxon>
        <taxon>Shewanella</taxon>
    </lineage>
</organism>
<evidence type="ECO:0000256" key="3">
    <source>
        <dbReference type="PROSITE-ProRule" id="PRU00023"/>
    </source>
</evidence>